<organism evidence="1 2">
    <name type="scientific">Chryseobacterium elymi</name>
    <dbReference type="NCBI Taxonomy" id="395936"/>
    <lineage>
        <taxon>Bacteria</taxon>
        <taxon>Pseudomonadati</taxon>
        <taxon>Bacteroidota</taxon>
        <taxon>Flavobacteriia</taxon>
        <taxon>Flavobacteriales</taxon>
        <taxon>Weeksellaceae</taxon>
        <taxon>Chryseobacterium group</taxon>
        <taxon>Chryseobacterium</taxon>
    </lineage>
</organism>
<reference evidence="1 2" key="1">
    <citation type="journal article" date="2010" name="Syst. Appl. Microbiol.">
        <title>Four new species of Chryseobacterium from the rhizosphere of coastal sand dune plants, Chryseobacterium elymi sp. nov., Chryseobacterium hagamense sp. nov., Chryseobacterium lathyri sp. nov. and Chryseobacterium rhizosphaerae sp. nov.</title>
        <authorList>
            <person name="Cho S.H."/>
            <person name="Lee K.S."/>
            <person name="Shin D.S."/>
            <person name="Han J.H."/>
            <person name="Park K.S."/>
            <person name="Lee C.H."/>
            <person name="Park K.H."/>
            <person name="Kim S.B."/>
        </authorList>
    </citation>
    <scope>NUCLEOTIDE SEQUENCE [LARGE SCALE GENOMIC DNA]</scope>
    <source>
        <strain evidence="1 2">KCTC 22547</strain>
    </source>
</reference>
<sequence length="277" mass="31274">METLEEDFNCSVEAFIISLEKSGGIEDLINNEPLTENEVRAKKYIMSNNMLYTVTDPIKDAKFTMDRANFISLLPRIQSPLSVNFNIFETLVTDHLGAGYVDMKISFMELPSLEITKILEAAPQESEALASREGHLYAVVSFIADASSDLLGATYAVFNLQQAYHITSADLWIYCQNFQGSALGSRIRNASTNNYVPCCQKYDLRKVKKYTDRIRQYLGGCKEKTVENIDFELCFGERKHVTRGTIQSFYLASIPSDNSKAQLTAHFPYYDQGSLEP</sequence>
<comment type="caution">
    <text evidence="1">The sequence shown here is derived from an EMBL/GenBank/DDBJ whole genome shotgun (WGS) entry which is preliminary data.</text>
</comment>
<accession>A0A3D9DJC1</accession>
<dbReference type="Proteomes" id="UP000257030">
    <property type="component" value="Unassembled WGS sequence"/>
</dbReference>
<name>A0A3D9DJC1_9FLAO</name>
<dbReference type="RefSeq" id="WP_116012027.1">
    <property type="nucleotide sequence ID" value="NZ_QNUH01000007.1"/>
</dbReference>
<protein>
    <submittedName>
        <fullName evidence="1">Uncharacterized protein</fullName>
    </submittedName>
</protein>
<gene>
    <name evidence="1" type="ORF">DRF60_10440</name>
</gene>
<dbReference type="AlphaFoldDB" id="A0A3D9DJC1"/>
<evidence type="ECO:0000313" key="1">
    <source>
        <dbReference type="EMBL" id="REC78069.1"/>
    </source>
</evidence>
<keyword evidence="2" id="KW-1185">Reference proteome</keyword>
<evidence type="ECO:0000313" key="2">
    <source>
        <dbReference type="Proteomes" id="UP000257030"/>
    </source>
</evidence>
<dbReference type="EMBL" id="QNUH01000007">
    <property type="protein sequence ID" value="REC78069.1"/>
    <property type="molecule type" value="Genomic_DNA"/>
</dbReference>
<dbReference type="OrthoDB" id="1230935at2"/>
<proteinExistence type="predicted"/>